<dbReference type="EMBL" id="FODV01000005">
    <property type="protein sequence ID" value="SEO81102.1"/>
    <property type="molecule type" value="Genomic_DNA"/>
</dbReference>
<gene>
    <name evidence="2" type="ORF">SAMN04487948_105275</name>
</gene>
<keyword evidence="3" id="KW-1185">Reference proteome</keyword>
<dbReference type="PROSITE" id="PS51318">
    <property type="entry name" value="TAT"/>
    <property type="match status" value="1"/>
</dbReference>
<feature type="region of interest" description="Disordered" evidence="1">
    <location>
        <begin position="267"/>
        <end position="301"/>
    </location>
</feature>
<dbReference type="Proteomes" id="UP000199126">
    <property type="component" value="Unassembled WGS sequence"/>
</dbReference>
<dbReference type="AlphaFoldDB" id="A0A1H8SQV7"/>
<evidence type="ECO:0000256" key="1">
    <source>
        <dbReference type="SAM" id="MobiDB-lite"/>
    </source>
</evidence>
<dbReference type="RefSeq" id="WP_089824444.1">
    <property type="nucleotide sequence ID" value="NZ_FODV01000005.1"/>
</dbReference>
<protein>
    <submittedName>
        <fullName evidence="2">Uncharacterized protein</fullName>
    </submittedName>
</protein>
<dbReference type="InterPro" id="IPR006311">
    <property type="entry name" value="TAT_signal"/>
</dbReference>
<evidence type="ECO:0000313" key="2">
    <source>
        <dbReference type="EMBL" id="SEO81102.1"/>
    </source>
</evidence>
<dbReference type="OrthoDB" id="289435at2157"/>
<accession>A0A1H8SQV7</accession>
<sequence>MQFTRRKALSLIGGTAVAGGTGFATLSGSAAAQMTSTLDAGNPGTVTTDDGNVTEVFVNPRVYTKWEGFDEKPEKVRYILEAGIEGQGFKPVYRETPWLFSERDENGSPIPEYGTSDRYPDTGRVPLATKNSAFYDINGNGDFVDPNDGSKQVPPKVVLYKEGMDDYYDEASAYPDEAHWTGASLGSDAGGYANGNYGVVGDTTALDAATDGNSKSTTVHLRLTTVLLKEQPTSDGGYESVSLMQDEYPAYSGDAGYTYQRLRNIAPDNPGVSVSTTSFDVTAENEGAESGTHGDANPGVK</sequence>
<organism evidence="2 3">
    <name type="scientific">Halogranum amylolyticum</name>
    <dbReference type="NCBI Taxonomy" id="660520"/>
    <lineage>
        <taxon>Archaea</taxon>
        <taxon>Methanobacteriati</taxon>
        <taxon>Methanobacteriota</taxon>
        <taxon>Stenosarchaea group</taxon>
        <taxon>Halobacteria</taxon>
        <taxon>Halobacteriales</taxon>
        <taxon>Haloferacaceae</taxon>
    </lineage>
</organism>
<name>A0A1H8SQV7_9EURY</name>
<reference evidence="3" key="1">
    <citation type="submission" date="2016-10" db="EMBL/GenBank/DDBJ databases">
        <authorList>
            <person name="Varghese N."/>
            <person name="Submissions S."/>
        </authorList>
    </citation>
    <scope>NUCLEOTIDE SEQUENCE [LARGE SCALE GENOMIC DNA]</scope>
    <source>
        <strain evidence="3">CGMCC 1.10121</strain>
    </source>
</reference>
<proteinExistence type="predicted"/>
<evidence type="ECO:0000313" key="3">
    <source>
        <dbReference type="Proteomes" id="UP000199126"/>
    </source>
</evidence>